<protein>
    <submittedName>
        <fullName evidence="2">Uncharacterized protein</fullName>
    </submittedName>
</protein>
<dbReference type="STRING" id="1144548.SAMN05443287_10679"/>
<evidence type="ECO:0000313" key="2">
    <source>
        <dbReference type="EMBL" id="SEJ63933.1"/>
    </source>
</evidence>
<accession>A0A1H7AE66</accession>
<evidence type="ECO:0000256" key="1">
    <source>
        <dbReference type="SAM" id="MobiDB-lite"/>
    </source>
</evidence>
<dbReference type="Proteomes" id="UP000198707">
    <property type="component" value="Unassembled WGS sequence"/>
</dbReference>
<dbReference type="AlphaFoldDB" id="A0A1H7AE66"/>
<feature type="compositionally biased region" description="Polar residues" evidence="1">
    <location>
        <begin position="75"/>
        <end position="84"/>
    </location>
</feature>
<dbReference type="RefSeq" id="WP_139217959.1">
    <property type="nucleotide sequence ID" value="NZ_BOPI01000002.1"/>
</dbReference>
<reference evidence="3" key="1">
    <citation type="submission" date="2016-10" db="EMBL/GenBank/DDBJ databases">
        <authorList>
            <person name="Varghese N."/>
            <person name="Submissions S."/>
        </authorList>
    </citation>
    <scope>NUCLEOTIDE SEQUENCE [LARGE SCALE GENOMIC DNA]</scope>
    <source>
        <strain evidence="3">CGMCC 4.7038</strain>
    </source>
</reference>
<dbReference type="EMBL" id="FNYV01000006">
    <property type="protein sequence ID" value="SEJ63933.1"/>
    <property type="molecule type" value="Genomic_DNA"/>
</dbReference>
<name>A0A1H7AE66_9ACTN</name>
<sequence length="136" mass="13468">MPSLAFARPMWPATLRALRGLTRLALAALVLAVGVGGIAAELPARPGTTDLPAVAVRATAEPVRVGDQIPAWHEQATTADSSSAGIERTEAASATGVATPGIAIAVPAVSGPVRPVAAPTSAVGEGEPTRRGPPAA</sequence>
<evidence type="ECO:0000313" key="3">
    <source>
        <dbReference type="Proteomes" id="UP000198707"/>
    </source>
</evidence>
<feature type="region of interest" description="Disordered" evidence="1">
    <location>
        <begin position="75"/>
        <end position="94"/>
    </location>
</feature>
<proteinExistence type="predicted"/>
<organism evidence="2 3">
    <name type="scientific">Micromonospora phaseoli</name>
    <dbReference type="NCBI Taxonomy" id="1144548"/>
    <lineage>
        <taxon>Bacteria</taxon>
        <taxon>Bacillati</taxon>
        <taxon>Actinomycetota</taxon>
        <taxon>Actinomycetes</taxon>
        <taxon>Micromonosporales</taxon>
        <taxon>Micromonosporaceae</taxon>
        <taxon>Micromonospora</taxon>
    </lineage>
</organism>
<gene>
    <name evidence="2" type="ORF">SAMN05443287_10679</name>
</gene>
<keyword evidence="3" id="KW-1185">Reference proteome</keyword>
<feature type="region of interest" description="Disordered" evidence="1">
    <location>
        <begin position="115"/>
        <end position="136"/>
    </location>
</feature>